<name>A0ABQ7TIV6_PHRPL</name>
<dbReference type="PANTHER" id="PTHR11889">
    <property type="entry name" value="HEDGEHOG"/>
    <property type="match status" value="1"/>
</dbReference>
<protein>
    <recommendedName>
        <fullName evidence="3">Hedgehog N-terminal signalling domain-containing protein</fullName>
    </recommendedName>
</protein>
<dbReference type="Pfam" id="PF01085">
    <property type="entry name" value="HH_signal"/>
    <property type="match status" value="1"/>
</dbReference>
<dbReference type="InterPro" id="IPR050387">
    <property type="entry name" value="Hedgehog_Signaling"/>
</dbReference>
<sequence length="119" mass="12856">MAWLLVPVLVLALALVLAPASEGCGPGRGPAGRKASPRRSALSPLRYRESVPVVAEQSLGASGKAEGKVGRLSERFSQLAPNYNPDIVLLAQRHEGAIKPLVQSKAQYLKQSIQFQWER</sequence>
<proteinExistence type="predicted"/>
<keyword evidence="5" id="KW-1185">Reference proteome</keyword>
<evidence type="ECO:0000256" key="1">
    <source>
        <dbReference type="SAM" id="MobiDB-lite"/>
    </source>
</evidence>
<dbReference type="InterPro" id="IPR000320">
    <property type="entry name" value="Hedgehog_signalling_dom"/>
</dbReference>
<gene>
    <name evidence="4" type="ORF">JD844_011210</name>
</gene>
<dbReference type="Gene3D" id="3.30.1380.10">
    <property type="match status" value="1"/>
</dbReference>
<comment type="caution">
    <text evidence="4">The sequence shown here is derived from an EMBL/GenBank/DDBJ whole genome shotgun (WGS) entry which is preliminary data.</text>
</comment>
<evidence type="ECO:0000259" key="3">
    <source>
        <dbReference type="Pfam" id="PF01085"/>
    </source>
</evidence>
<keyword evidence="2" id="KW-0732">Signal</keyword>
<feature type="chain" id="PRO_5046810157" description="Hedgehog N-terminal signalling domain-containing protein" evidence="2">
    <location>
        <begin position="24"/>
        <end position="119"/>
    </location>
</feature>
<dbReference type="Proteomes" id="UP000826234">
    <property type="component" value="Unassembled WGS sequence"/>
</dbReference>
<feature type="region of interest" description="Disordered" evidence="1">
    <location>
        <begin position="20"/>
        <end position="39"/>
    </location>
</feature>
<accession>A0ABQ7TIV6</accession>
<feature type="signal peptide" evidence="2">
    <location>
        <begin position="1"/>
        <end position="23"/>
    </location>
</feature>
<evidence type="ECO:0000313" key="4">
    <source>
        <dbReference type="EMBL" id="KAH0629271.1"/>
    </source>
</evidence>
<evidence type="ECO:0000256" key="2">
    <source>
        <dbReference type="SAM" id="SignalP"/>
    </source>
</evidence>
<dbReference type="InterPro" id="IPR009045">
    <property type="entry name" value="Zn_M74/Hedgehog-like"/>
</dbReference>
<dbReference type="PANTHER" id="PTHR11889:SF31">
    <property type="entry name" value="PROTEIN HEDGEHOG"/>
    <property type="match status" value="1"/>
</dbReference>
<reference evidence="4 5" key="1">
    <citation type="journal article" date="2022" name="Gigascience">
        <title>A chromosome-level genome assembly and annotation of the desert horned lizard, Phrynosoma platyrhinos, provides insight into chromosomal rearrangements among reptiles.</title>
        <authorList>
            <person name="Koochekian N."/>
            <person name="Ascanio A."/>
            <person name="Farleigh K."/>
            <person name="Card D.C."/>
            <person name="Schield D.R."/>
            <person name="Castoe T.A."/>
            <person name="Jezkova T."/>
        </authorList>
    </citation>
    <scope>NUCLEOTIDE SEQUENCE [LARGE SCALE GENOMIC DNA]</scope>
    <source>
        <strain evidence="4">NK-2021</strain>
    </source>
</reference>
<dbReference type="SUPFAM" id="SSF55166">
    <property type="entry name" value="Hedgehog/DD-peptidase"/>
    <property type="match status" value="1"/>
</dbReference>
<dbReference type="EMBL" id="JAIPUX010000439">
    <property type="protein sequence ID" value="KAH0629271.1"/>
    <property type="molecule type" value="Genomic_DNA"/>
</dbReference>
<organism evidence="4 5">
    <name type="scientific">Phrynosoma platyrhinos</name>
    <name type="common">Desert horned lizard</name>
    <dbReference type="NCBI Taxonomy" id="52577"/>
    <lineage>
        <taxon>Eukaryota</taxon>
        <taxon>Metazoa</taxon>
        <taxon>Chordata</taxon>
        <taxon>Craniata</taxon>
        <taxon>Vertebrata</taxon>
        <taxon>Euteleostomi</taxon>
        <taxon>Lepidosauria</taxon>
        <taxon>Squamata</taxon>
        <taxon>Bifurcata</taxon>
        <taxon>Unidentata</taxon>
        <taxon>Episquamata</taxon>
        <taxon>Toxicofera</taxon>
        <taxon>Iguania</taxon>
        <taxon>Phrynosomatidae</taxon>
        <taxon>Phrynosomatinae</taxon>
        <taxon>Phrynosoma</taxon>
    </lineage>
</organism>
<evidence type="ECO:0000313" key="5">
    <source>
        <dbReference type="Proteomes" id="UP000826234"/>
    </source>
</evidence>
<feature type="domain" description="Hedgehog N-terminal signalling" evidence="3">
    <location>
        <begin position="24"/>
        <end position="117"/>
    </location>
</feature>